<reference evidence="3" key="1">
    <citation type="journal article" date="2019" name="Int. J. Syst. Evol. Microbiol.">
        <title>The Global Catalogue of Microorganisms (GCM) 10K type strain sequencing project: providing services to taxonomists for standard genome sequencing and annotation.</title>
        <authorList>
            <consortium name="The Broad Institute Genomics Platform"/>
            <consortium name="The Broad Institute Genome Sequencing Center for Infectious Disease"/>
            <person name="Wu L."/>
            <person name="Ma J."/>
        </authorList>
    </citation>
    <scope>NUCLEOTIDE SEQUENCE [LARGE SCALE GENOMIC DNA]</scope>
    <source>
        <strain evidence="3">CGMCC 1.15297</strain>
    </source>
</reference>
<dbReference type="Proteomes" id="UP000603317">
    <property type="component" value="Unassembled WGS sequence"/>
</dbReference>
<feature type="domain" description="BHLH" evidence="1">
    <location>
        <begin position="127"/>
        <end position="181"/>
    </location>
</feature>
<sequence length="182" mass="20243">MDNAATYERPDMCRRAAPRTNLFVMATLVSDTMSGAVRVRNLSESGALIEANNLPDAGATCRLIRGNLSVPGKVTRRSEKNIGFQFERRVAVDSWMKSGHEHQQQVDRIVQQAKHVYPVADKAHIASHTLKSTVGERNDLHQIADKLDKLADLLSNDPEVIARYMNQLQVLDLASQKLRALG</sequence>
<dbReference type="Pfam" id="PF07238">
    <property type="entry name" value="PilZ"/>
    <property type="match status" value="1"/>
</dbReference>
<evidence type="ECO:0000313" key="3">
    <source>
        <dbReference type="Proteomes" id="UP000603317"/>
    </source>
</evidence>
<comment type="caution">
    <text evidence="2">The sequence shown here is derived from an EMBL/GenBank/DDBJ whole genome shotgun (WGS) entry which is preliminary data.</text>
</comment>
<keyword evidence="3" id="KW-1185">Reference proteome</keyword>
<dbReference type="Gene3D" id="2.40.10.220">
    <property type="entry name" value="predicted glycosyltransferase like domains"/>
    <property type="match status" value="1"/>
</dbReference>
<evidence type="ECO:0000259" key="1">
    <source>
        <dbReference type="PROSITE" id="PS50888"/>
    </source>
</evidence>
<dbReference type="PROSITE" id="PS50888">
    <property type="entry name" value="BHLH"/>
    <property type="match status" value="1"/>
</dbReference>
<protein>
    <recommendedName>
        <fullName evidence="1">BHLH domain-containing protein</fullName>
    </recommendedName>
</protein>
<organism evidence="2 3">
    <name type="scientific">Blastomonas marina</name>
    <dbReference type="NCBI Taxonomy" id="1867408"/>
    <lineage>
        <taxon>Bacteria</taxon>
        <taxon>Pseudomonadati</taxon>
        <taxon>Pseudomonadota</taxon>
        <taxon>Alphaproteobacteria</taxon>
        <taxon>Sphingomonadales</taxon>
        <taxon>Sphingomonadaceae</taxon>
        <taxon>Blastomonas</taxon>
    </lineage>
</organism>
<dbReference type="InterPro" id="IPR009875">
    <property type="entry name" value="PilZ_domain"/>
</dbReference>
<gene>
    <name evidence="2" type="ORF">GCM10010923_07130</name>
</gene>
<dbReference type="EMBL" id="BMID01000001">
    <property type="protein sequence ID" value="GGA01083.1"/>
    <property type="molecule type" value="Genomic_DNA"/>
</dbReference>
<dbReference type="RefSeq" id="WP_188641396.1">
    <property type="nucleotide sequence ID" value="NZ_BMID01000001.1"/>
</dbReference>
<dbReference type="SUPFAM" id="SSF141371">
    <property type="entry name" value="PilZ domain-like"/>
    <property type="match status" value="1"/>
</dbReference>
<proteinExistence type="predicted"/>
<dbReference type="InterPro" id="IPR011598">
    <property type="entry name" value="bHLH_dom"/>
</dbReference>
<name>A0ABQ1F6F4_9SPHN</name>
<evidence type="ECO:0000313" key="2">
    <source>
        <dbReference type="EMBL" id="GGA01083.1"/>
    </source>
</evidence>
<accession>A0ABQ1F6F4</accession>